<dbReference type="AlphaFoldDB" id="A0A517ZQM5"/>
<dbReference type="CDD" id="cd15482">
    <property type="entry name" value="Sialidase_non-viral"/>
    <property type="match status" value="1"/>
</dbReference>
<dbReference type="InterPro" id="IPR011040">
    <property type="entry name" value="Sialidase"/>
</dbReference>
<dbReference type="Proteomes" id="UP000319383">
    <property type="component" value="Chromosome"/>
</dbReference>
<evidence type="ECO:0000313" key="4">
    <source>
        <dbReference type="Proteomes" id="UP000319383"/>
    </source>
</evidence>
<gene>
    <name evidence="3" type="ORF">Mal52_32800</name>
</gene>
<evidence type="ECO:0000259" key="2">
    <source>
        <dbReference type="Pfam" id="PF13088"/>
    </source>
</evidence>
<organism evidence="3 4">
    <name type="scientific">Symmachiella dynata</name>
    <dbReference type="NCBI Taxonomy" id="2527995"/>
    <lineage>
        <taxon>Bacteria</taxon>
        <taxon>Pseudomonadati</taxon>
        <taxon>Planctomycetota</taxon>
        <taxon>Planctomycetia</taxon>
        <taxon>Planctomycetales</taxon>
        <taxon>Planctomycetaceae</taxon>
        <taxon>Symmachiella</taxon>
    </lineage>
</organism>
<dbReference type="InterPro" id="IPR036278">
    <property type="entry name" value="Sialidase_sf"/>
</dbReference>
<reference evidence="3 4" key="1">
    <citation type="submission" date="2019-02" db="EMBL/GenBank/DDBJ databases">
        <title>Deep-cultivation of Planctomycetes and their phenomic and genomic characterization uncovers novel biology.</title>
        <authorList>
            <person name="Wiegand S."/>
            <person name="Jogler M."/>
            <person name="Boedeker C."/>
            <person name="Pinto D."/>
            <person name="Vollmers J."/>
            <person name="Rivas-Marin E."/>
            <person name="Kohn T."/>
            <person name="Peeters S.H."/>
            <person name="Heuer A."/>
            <person name="Rast P."/>
            <person name="Oberbeckmann S."/>
            <person name="Bunk B."/>
            <person name="Jeske O."/>
            <person name="Meyerdierks A."/>
            <person name="Storesund J.E."/>
            <person name="Kallscheuer N."/>
            <person name="Luecker S."/>
            <person name="Lage O.M."/>
            <person name="Pohl T."/>
            <person name="Merkel B.J."/>
            <person name="Hornburger P."/>
            <person name="Mueller R.-W."/>
            <person name="Bruemmer F."/>
            <person name="Labrenz M."/>
            <person name="Spormann A.M."/>
            <person name="Op den Camp H."/>
            <person name="Overmann J."/>
            <person name="Amann R."/>
            <person name="Jetten M.S.M."/>
            <person name="Mascher T."/>
            <person name="Medema M.H."/>
            <person name="Devos D.P."/>
            <person name="Kaster A.-K."/>
            <person name="Ovreas L."/>
            <person name="Rohde M."/>
            <person name="Galperin M.Y."/>
            <person name="Jogler C."/>
        </authorList>
    </citation>
    <scope>NUCLEOTIDE SEQUENCE [LARGE SCALE GENOMIC DNA]</scope>
    <source>
        <strain evidence="3 4">Mal52</strain>
    </source>
</reference>
<feature type="chain" id="PRO_5022190826" evidence="1">
    <location>
        <begin position="35"/>
        <end position="399"/>
    </location>
</feature>
<evidence type="ECO:0000313" key="3">
    <source>
        <dbReference type="EMBL" id="QDU44794.1"/>
    </source>
</evidence>
<proteinExistence type="predicted"/>
<dbReference type="PANTHER" id="PTHR43752">
    <property type="entry name" value="BNR/ASP-BOX REPEAT FAMILY PROTEIN"/>
    <property type="match status" value="1"/>
</dbReference>
<name>A0A517ZQM5_9PLAN</name>
<keyword evidence="1" id="KW-0732">Signal</keyword>
<dbReference type="Pfam" id="PF13088">
    <property type="entry name" value="BNR_2"/>
    <property type="match status" value="1"/>
</dbReference>
<evidence type="ECO:0000256" key="1">
    <source>
        <dbReference type="SAM" id="SignalP"/>
    </source>
</evidence>
<dbReference type="Gene3D" id="2.120.10.10">
    <property type="match status" value="1"/>
</dbReference>
<keyword evidence="4" id="KW-1185">Reference proteome</keyword>
<accession>A0A517ZQM5</accession>
<sequence length="399" mass="44946" precursor="true">MKSVCMRQPKTMISIFWSFCFALILTSHSLVSSAEESVAIEHKIAAIEEDRFHGWPANNGVWQWGDEFLVGFTQGDFELKSGHNIAGRQDSLLARSQDGGLTWQMFDPPSFLDDENAQYLGEGKTKLTQPLDFRHSGFALRIFADGYHGNHDPEGGFFYSNNRGANWNGPYALTGLKDHPEMKDKLLSPRTDYLVQSPGHCMVFISTHVDDPKLKRIACIQTTDGGQTFEFVSWVTPESEEASAIMSQTVQLSDQEFVLAYRKIYRNPGKQDEIEAYHSSDGGKTWQRLSTIKEMPTHSNPPALLKLSDGRLCCVYGDRHVGEIRGRYSRDRGKTWGPELVIRDDFQALPDDPDSSTGLNTDIGYPRLVQRSDGKLVAIYYWATAENPQQHIAVSIWSP</sequence>
<dbReference type="EMBL" id="CP036276">
    <property type="protein sequence ID" value="QDU44794.1"/>
    <property type="molecule type" value="Genomic_DNA"/>
</dbReference>
<protein>
    <submittedName>
        <fullName evidence="3">BNR/Asp-box repeat protein</fullName>
    </submittedName>
</protein>
<dbReference type="PANTHER" id="PTHR43752:SF2">
    <property type="entry name" value="BNR_ASP-BOX REPEAT FAMILY PROTEIN"/>
    <property type="match status" value="1"/>
</dbReference>
<dbReference type="KEGG" id="sdyn:Mal52_32800"/>
<dbReference type="SUPFAM" id="SSF50939">
    <property type="entry name" value="Sialidases"/>
    <property type="match status" value="1"/>
</dbReference>
<feature type="signal peptide" evidence="1">
    <location>
        <begin position="1"/>
        <end position="34"/>
    </location>
</feature>
<feature type="domain" description="Sialidase" evidence="2">
    <location>
        <begin position="125"/>
        <end position="376"/>
    </location>
</feature>